<proteinExistence type="predicted"/>
<evidence type="ECO:0000259" key="1">
    <source>
        <dbReference type="Pfam" id="PF02754"/>
    </source>
</evidence>
<reference evidence="3" key="1">
    <citation type="submission" date="2018-04" db="EMBL/GenBank/DDBJ databases">
        <title>Complete genome sequence of Sulfodiicoccus acidiphilus strain HS-1.</title>
        <authorList>
            <person name="Sakai H.D."/>
            <person name="Kurosawa N."/>
        </authorList>
    </citation>
    <scope>NUCLEOTIDE SEQUENCE [LARGE SCALE GENOMIC DNA]</scope>
    <source>
        <strain evidence="3">HS-1</strain>
    </source>
</reference>
<dbReference type="EMBL" id="AP018553">
    <property type="protein sequence ID" value="BBD72959.1"/>
    <property type="molecule type" value="Genomic_DNA"/>
</dbReference>
<dbReference type="GO" id="GO:0016491">
    <property type="term" value="F:oxidoreductase activity"/>
    <property type="evidence" value="ECO:0007669"/>
    <property type="project" value="UniProtKB-ARBA"/>
</dbReference>
<dbReference type="Proteomes" id="UP000276741">
    <property type="component" value="Chromosome"/>
</dbReference>
<dbReference type="PANTHER" id="PTHR43255">
    <property type="entry name" value="IRON-SULFUR-BINDING OXIDOREDUCTASE FADF-RELATED-RELATED"/>
    <property type="match status" value="1"/>
</dbReference>
<dbReference type="GO" id="GO:0005886">
    <property type="term" value="C:plasma membrane"/>
    <property type="evidence" value="ECO:0007669"/>
    <property type="project" value="TreeGrafter"/>
</dbReference>
<organism evidence="2 3">
    <name type="scientific">Sulfodiicoccus acidiphilus</name>
    <dbReference type="NCBI Taxonomy" id="1670455"/>
    <lineage>
        <taxon>Archaea</taxon>
        <taxon>Thermoproteota</taxon>
        <taxon>Thermoprotei</taxon>
        <taxon>Sulfolobales</taxon>
        <taxon>Sulfolobaceae</taxon>
        <taxon>Sulfodiicoccus</taxon>
    </lineage>
</organism>
<dbReference type="InterPro" id="IPR051460">
    <property type="entry name" value="HdrC_iron-sulfur_subunit"/>
</dbReference>
<keyword evidence="3" id="KW-1185">Reference proteome</keyword>
<protein>
    <submittedName>
        <fullName evidence="2">Fe-S oxidoreductase</fullName>
    </submittedName>
</protein>
<accession>A0A348B457</accession>
<name>A0A348B457_9CREN</name>
<dbReference type="PANTHER" id="PTHR43255:SF2">
    <property type="entry name" value="HETERODISULFIDE REDUCTASE RELATED PROTEIN"/>
    <property type="match status" value="1"/>
</dbReference>
<dbReference type="KEGG" id="sacd:HS1genome_1348"/>
<evidence type="ECO:0000313" key="3">
    <source>
        <dbReference type="Proteomes" id="UP000276741"/>
    </source>
</evidence>
<dbReference type="GeneID" id="38666863"/>
<feature type="domain" description="Cysteine-rich" evidence="1">
    <location>
        <begin position="195"/>
        <end position="279"/>
    </location>
</feature>
<gene>
    <name evidence="2" type="ORF">HS1genome_1348</name>
</gene>
<dbReference type="Pfam" id="PF02754">
    <property type="entry name" value="CCG"/>
    <property type="match status" value="1"/>
</dbReference>
<sequence length="297" mass="33403">MKIEGLVREVLVRSLKDYMMPFPTSKKVCTEWATDIPRGGGTVIYTGCMYQLTPLTDLYANALPLLSKVEGAEKLYPLAMAITPSRVHRERAKRILQNVAAALKRSGVQFNYLYEDEPYSGTVLLELGFVEEFAEYAKRVMQHFNRLGVKKLITVDPHSHYAFSRYREFTNFDLEVVSYLQLIRDLGTKVEGEYVVHDSCLYSRFLGLRETYRSLIKAAGASLKDDQLVTGPATSMCCGAPIGPLRKRESEAIASYRAAQLSSLGDKLVVVCPLCYLALSPHFKGKVMDLAELMSFR</sequence>
<dbReference type="InterPro" id="IPR004017">
    <property type="entry name" value="Cys_rich_dom"/>
</dbReference>
<dbReference type="AlphaFoldDB" id="A0A348B457"/>
<dbReference type="RefSeq" id="WP_229768049.1">
    <property type="nucleotide sequence ID" value="NZ_AP018553.1"/>
</dbReference>
<evidence type="ECO:0000313" key="2">
    <source>
        <dbReference type="EMBL" id="BBD72959.1"/>
    </source>
</evidence>